<keyword evidence="2" id="KW-0812">Transmembrane</keyword>
<keyword evidence="2" id="KW-0472">Membrane</keyword>
<dbReference type="SMART" id="SM00606">
    <property type="entry name" value="CBD_IV"/>
    <property type="match status" value="2"/>
</dbReference>
<dbReference type="Proteomes" id="UP000677305">
    <property type="component" value="Chromosome"/>
</dbReference>
<dbReference type="AlphaFoldDB" id="A0A8J8MAG5"/>
<dbReference type="InterPro" id="IPR006584">
    <property type="entry name" value="Cellulose-bd_IV"/>
</dbReference>
<feature type="domain" description="CBM6" evidence="3">
    <location>
        <begin position="627"/>
        <end position="751"/>
    </location>
</feature>
<keyword evidence="5" id="KW-1185">Reference proteome</keyword>
<dbReference type="KEGG" id="vgu:HYG85_10390"/>
<dbReference type="PANTHER" id="PTHR36453:SF1">
    <property type="entry name" value="RIGHT HANDED BETA HELIX DOMAIN-CONTAINING PROTEIN"/>
    <property type="match status" value="1"/>
</dbReference>
<dbReference type="Pfam" id="PF16990">
    <property type="entry name" value="CBM_35"/>
    <property type="match status" value="1"/>
</dbReference>
<dbReference type="RefSeq" id="WP_212693416.1">
    <property type="nucleotide sequence ID" value="NZ_CP058561.1"/>
</dbReference>
<evidence type="ECO:0000259" key="3">
    <source>
        <dbReference type="PROSITE" id="PS51175"/>
    </source>
</evidence>
<dbReference type="InterPro" id="IPR005084">
    <property type="entry name" value="CBM6"/>
</dbReference>
<dbReference type="EMBL" id="CP058561">
    <property type="protein sequence ID" value="QUH29313.1"/>
    <property type="molecule type" value="Genomic_DNA"/>
</dbReference>
<evidence type="ECO:0000256" key="1">
    <source>
        <dbReference type="ARBA" id="ARBA00022729"/>
    </source>
</evidence>
<evidence type="ECO:0000313" key="4">
    <source>
        <dbReference type="EMBL" id="QUH29313.1"/>
    </source>
</evidence>
<dbReference type="GO" id="GO:0030246">
    <property type="term" value="F:carbohydrate binding"/>
    <property type="evidence" value="ECO:0007669"/>
    <property type="project" value="InterPro"/>
</dbReference>
<dbReference type="Gene3D" id="2.60.120.260">
    <property type="entry name" value="Galactose-binding domain-like"/>
    <property type="match status" value="2"/>
</dbReference>
<dbReference type="InterPro" id="IPR006626">
    <property type="entry name" value="PbH1"/>
</dbReference>
<evidence type="ECO:0000313" key="5">
    <source>
        <dbReference type="Proteomes" id="UP000677305"/>
    </source>
</evidence>
<dbReference type="InterPro" id="IPR012334">
    <property type="entry name" value="Pectin_lyas_fold"/>
</dbReference>
<accession>A0A8J8MAG5</accession>
<dbReference type="SUPFAM" id="SSF51126">
    <property type="entry name" value="Pectin lyase-like"/>
    <property type="match status" value="1"/>
</dbReference>
<dbReference type="InterPro" id="IPR011050">
    <property type="entry name" value="Pectin_lyase_fold/virulence"/>
</dbReference>
<organism evidence="4 5">
    <name type="scientific">Vallitalea guaymasensis</name>
    <dbReference type="NCBI Taxonomy" id="1185412"/>
    <lineage>
        <taxon>Bacteria</taxon>
        <taxon>Bacillati</taxon>
        <taxon>Bacillota</taxon>
        <taxon>Clostridia</taxon>
        <taxon>Lachnospirales</taxon>
        <taxon>Vallitaleaceae</taxon>
        <taxon>Vallitalea</taxon>
    </lineage>
</organism>
<dbReference type="SMART" id="SM00710">
    <property type="entry name" value="PbH1"/>
    <property type="match status" value="6"/>
</dbReference>
<protein>
    <submittedName>
        <fullName evidence="4">Carbohydrate-binding protein</fullName>
    </submittedName>
</protein>
<gene>
    <name evidence="4" type="ORF">HYG85_10390</name>
</gene>
<evidence type="ECO:0000256" key="2">
    <source>
        <dbReference type="SAM" id="Phobius"/>
    </source>
</evidence>
<feature type="transmembrane region" description="Helical" evidence="2">
    <location>
        <begin position="12"/>
        <end position="30"/>
    </location>
</feature>
<dbReference type="PROSITE" id="PS51175">
    <property type="entry name" value="CBM6"/>
    <property type="match status" value="2"/>
</dbReference>
<feature type="domain" description="CBM6" evidence="3">
    <location>
        <begin position="758"/>
        <end position="879"/>
    </location>
</feature>
<keyword evidence="2" id="KW-1133">Transmembrane helix</keyword>
<dbReference type="CDD" id="cd04084">
    <property type="entry name" value="CBM6_xylanase-like"/>
    <property type="match status" value="1"/>
</dbReference>
<dbReference type="Pfam" id="PF03422">
    <property type="entry name" value="CBM_6"/>
    <property type="match status" value="1"/>
</dbReference>
<reference evidence="4 5" key="1">
    <citation type="submission" date="2020-07" db="EMBL/GenBank/DDBJ databases">
        <title>Vallitalea guaymasensis genome.</title>
        <authorList>
            <person name="Postec A."/>
        </authorList>
    </citation>
    <scope>NUCLEOTIDE SEQUENCE [LARGE SCALE GENOMIC DNA]</scope>
    <source>
        <strain evidence="4 5">Ra1766G1</strain>
    </source>
</reference>
<dbReference type="PANTHER" id="PTHR36453">
    <property type="entry name" value="SECRETED PROTEIN-RELATED"/>
    <property type="match status" value="1"/>
</dbReference>
<dbReference type="CDD" id="cd04083">
    <property type="entry name" value="CBM35_Lmo2446-like"/>
    <property type="match status" value="1"/>
</dbReference>
<proteinExistence type="predicted"/>
<dbReference type="SUPFAM" id="SSF49785">
    <property type="entry name" value="Galactose-binding domain-like"/>
    <property type="match status" value="2"/>
</dbReference>
<dbReference type="InterPro" id="IPR008979">
    <property type="entry name" value="Galactose-bd-like_sf"/>
</dbReference>
<name>A0A8J8MAG5_9FIRM</name>
<keyword evidence="1" id="KW-0732">Signal</keyword>
<dbReference type="Gene3D" id="2.160.20.10">
    <property type="entry name" value="Single-stranded right-handed beta-helix, Pectin lyase-like"/>
    <property type="match status" value="1"/>
</dbReference>
<sequence length="880" mass="98010">MLKNKSFNKTIIILMVFVTTYVLGITPISMEQVYAAGIQATFYVSPDGDDTNPGTESQPFATITKARDVIRTINDNMTGDIIVYLRDGEYYIEDTITFNESDSGTNGYKIHYKNYNSEEPEIIGGQKITGWTLHEGNIYKAYVGNDWQSYNMIENGVTCTVARTPNTGYFKVDSKVIEGISFKYKAEDITDTFDYSDASVMIWVGQAHWDWFTSLLSIDNVDFTNKTIKVNPSTNTFRTMDTGARYYLNGSLDFLDTPGEFYYDQSEGYVYYWSGNDSIDQQEIIAATVKNVIELKGSSTDNHVMNLHFEGLKMALSNYSNEHWSYQDPGTIGIGDNNEYEHGRYGLFYMENASHNAIRFCKIFNAGFSAIILNHAADNNTIYGNWIQDAGYNGIYLTGWGPNRGGFANITEAYVNHNNIISNNYIYNCGLNVGHGSGVQLYMSGDNEISYNEISTMPRYGISLKGQRWGTQPSTYYGETVNFDNHYDFNLCKDNVIKYNDMYDLCNDSGDCGAVEGWGTGKGNYVFNNRLHDYYNDVSSYAFFGFMNDDDSDYYTLENNLVYNWAGTRAFQNNGNSNLTYINNHHSTNEQDAMTKASQNGIDWNNVGLKGDFPFDTSLVATVLLPTKYEAEKAVLSSGASINTNHTGYSGTGFIDGYGSTGAATTFSVNTSKAGHYEVVLRYSGEVSERTLGVYVNGTKALDTNLPPTSDWDSWASKKEVLTLEEGLNTITYQNDAGNNGVANLDYIMVTPCTVEPITIEAEDYDSMNGVSLHPGDQVVGWCDDGDWLCYNNVNLGNGYNELVVKVAVDPAYAGKRAEIRLDSVTGTLIGTLTVGDTGSWDTFHEQTISLTGGSGVHDIYVVFKDGSGVGNFDWFRFDY</sequence>